<gene>
    <name evidence="2" type="ORF">M413DRAFT_23278</name>
</gene>
<keyword evidence="1" id="KW-1133">Transmembrane helix</keyword>
<dbReference type="EMBL" id="KN831770">
    <property type="protein sequence ID" value="KIM46962.1"/>
    <property type="molecule type" value="Genomic_DNA"/>
</dbReference>
<name>A0A0C2Z1A1_HEBCY</name>
<feature type="transmembrane region" description="Helical" evidence="1">
    <location>
        <begin position="81"/>
        <end position="103"/>
    </location>
</feature>
<dbReference type="AlphaFoldDB" id="A0A0C2Z1A1"/>
<sequence>MFRHSHYSQHSPHPSEDTIFDASGSFRDSSVPCTSESYALLPTPSPSRSTYPPKHYSLGPLQAEEPQKLSWRRRYLTPYHVVPIAVLVVHTLLLVFSWTFFAITITNPVPLSVENAIKVKLHIQSVTMVMTLIASSISLVSGILYTRAIRYSLARFIATKVSLYAVFGAIKMANSSPIKNFTRPSWTIVSLLCVLAINAQTAGHVAP</sequence>
<keyword evidence="3" id="KW-1185">Reference proteome</keyword>
<dbReference type="OrthoDB" id="3351168at2759"/>
<keyword evidence="1" id="KW-0472">Membrane</keyword>
<reference evidence="3" key="2">
    <citation type="submission" date="2015-01" db="EMBL/GenBank/DDBJ databases">
        <title>Evolutionary Origins and Diversification of the Mycorrhizal Mutualists.</title>
        <authorList>
            <consortium name="DOE Joint Genome Institute"/>
            <consortium name="Mycorrhizal Genomics Consortium"/>
            <person name="Kohler A."/>
            <person name="Kuo A."/>
            <person name="Nagy L.G."/>
            <person name="Floudas D."/>
            <person name="Copeland A."/>
            <person name="Barry K.W."/>
            <person name="Cichocki N."/>
            <person name="Veneault-Fourrey C."/>
            <person name="LaButti K."/>
            <person name="Lindquist E.A."/>
            <person name="Lipzen A."/>
            <person name="Lundell T."/>
            <person name="Morin E."/>
            <person name="Murat C."/>
            <person name="Riley R."/>
            <person name="Ohm R."/>
            <person name="Sun H."/>
            <person name="Tunlid A."/>
            <person name="Henrissat B."/>
            <person name="Grigoriev I.V."/>
            <person name="Hibbett D.S."/>
            <person name="Martin F."/>
        </authorList>
    </citation>
    <scope>NUCLEOTIDE SEQUENCE [LARGE SCALE GENOMIC DNA]</scope>
    <source>
        <strain evidence="3">h7</strain>
    </source>
</reference>
<proteinExistence type="predicted"/>
<organism evidence="2 3">
    <name type="scientific">Hebeloma cylindrosporum</name>
    <dbReference type="NCBI Taxonomy" id="76867"/>
    <lineage>
        <taxon>Eukaryota</taxon>
        <taxon>Fungi</taxon>
        <taxon>Dikarya</taxon>
        <taxon>Basidiomycota</taxon>
        <taxon>Agaricomycotina</taxon>
        <taxon>Agaricomycetes</taxon>
        <taxon>Agaricomycetidae</taxon>
        <taxon>Agaricales</taxon>
        <taxon>Agaricineae</taxon>
        <taxon>Hymenogastraceae</taxon>
        <taxon>Hebeloma</taxon>
    </lineage>
</organism>
<evidence type="ECO:0000313" key="2">
    <source>
        <dbReference type="EMBL" id="KIM46962.1"/>
    </source>
</evidence>
<keyword evidence="1" id="KW-0812">Transmembrane</keyword>
<dbReference type="STRING" id="686832.A0A0C2Z1A1"/>
<protein>
    <submittedName>
        <fullName evidence="2">Uncharacterized protein</fullName>
    </submittedName>
</protein>
<evidence type="ECO:0000313" key="3">
    <source>
        <dbReference type="Proteomes" id="UP000053424"/>
    </source>
</evidence>
<accession>A0A0C2Z1A1</accession>
<evidence type="ECO:0000256" key="1">
    <source>
        <dbReference type="SAM" id="Phobius"/>
    </source>
</evidence>
<dbReference type="Proteomes" id="UP000053424">
    <property type="component" value="Unassembled WGS sequence"/>
</dbReference>
<reference evidence="2 3" key="1">
    <citation type="submission" date="2014-04" db="EMBL/GenBank/DDBJ databases">
        <authorList>
            <consortium name="DOE Joint Genome Institute"/>
            <person name="Kuo A."/>
            <person name="Gay G."/>
            <person name="Dore J."/>
            <person name="Kohler A."/>
            <person name="Nagy L.G."/>
            <person name="Floudas D."/>
            <person name="Copeland A."/>
            <person name="Barry K.W."/>
            <person name="Cichocki N."/>
            <person name="Veneault-Fourrey C."/>
            <person name="LaButti K."/>
            <person name="Lindquist E.A."/>
            <person name="Lipzen A."/>
            <person name="Lundell T."/>
            <person name="Morin E."/>
            <person name="Murat C."/>
            <person name="Sun H."/>
            <person name="Tunlid A."/>
            <person name="Henrissat B."/>
            <person name="Grigoriev I.V."/>
            <person name="Hibbett D.S."/>
            <person name="Martin F."/>
            <person name="Nordberg H.P."/>
            <person name="Cantor M.N."/>
            <person name="Hua S.X."/>
        </authorList>
    </citation>
    <scope>NUCLEOTIDE SEQUENCE [LARGE SCALE GENOMIC DNA]</scope>
    <source>
        <strain evidence="3">h7</strain>
    </source>
</reference>
<feature type="transmembrane region" description="Helical" evidence="1">
    <location>
        <begin position="123"/>
        <end position="146"/>
    </location>
</feature>
<dbReference type="HOGENOM" id="CLU_1326516_0_0_1"/>